<feature type="domain" description="Nitrogenase/oxidoreductase component 1" evidence="1">
    <location>
        <begin position="13"/>
        <end position="181"/>
    </location>
</feature>
<comment type="caution">
    <text evidence="2">The sequence shown here is derived from an EMBL/GenBank/DDBJ whole genome shotgun (WGS) entry which is preliminary data.</text>
</comment>
<dbReference type="SUPFAM" id="SSF53807">
    <property type="entry name" value="Helical backbone' metal receptor"/>
    <property type="match status" value="1"/>
</dbReference>
<evidence type="ECO:0000259" key="1">
    <source>
        <dbReference type="Pfam" id="PF00148"/>
    </source>
</evidence>
<accession>A0A644U2M2</accession>
<sequence>MAEDLCVNPVWPCAMTGACSVLAGISGMDVLIHGSSGCYYYPRSLLKVPLFCTYLLESEIVFGTVNRLKEVAGGLSAAGRPIAVLNTCIPALTGEDLSGALSEETALFVDAPGFLGNVEEGAKIAFDRLGIKTDPSRNGVNIDGISLLDLFWRGNLHEADRLLRLMDVPVGLRLAKDSYANLRKGAALHTVSVNPSYPSGVGTMLGSFLFPDLKDTCDNLAEAFPDADIEPVLEEWRRADEQMFYSSDKYLRKYEPPVAAVCAQESYALFAKTMMERYFGAEVPVILARNRDAAHIPCETDLTKIVREISASCPDLILGSTFEANACPNAAFLGITPPDRSRVSIAARPIAGIEGGIMFLENVLNTLIDAASHKQENKKYESL</sequence>
<dbReference type="AlphaFoldDB" id="A0A644U2M2"/>
<dbReference type="InterPro" id="IPR049939">
    <property type="entry name" value="NifE-like"/>
</dbReference>
<proteinExistence type="predicted"/>
<dbReference type="EMBL" id="VSSQ01000067">
    <property type="protein sequence ID" value="MPL72642.1"/>
    <property type="molecule type" value="Genomic_DNA"/>
</dbReference>
<dbReference type="InterPro" id="IPR000510">
    <property type="entry name" value="Nase/OxRdtase_comp1"/>
</dbReference>
<dbReference type="GO" id="GO:0016491">
    <property type="term" value="F:oxidoreductase activity"/>
    <property type="evidence" value="ECO:0007669"/>
    <property type="project" value="InterPro"/>
</dbReference>
<protein>
    <recommendedName>
        <fullName evidence="1">Nitrogenase/oxidoreductase component 1 domain-containing protein</fullName>
    </recommendedName>
</protein>
<dbReference type="Pfam" id="PF00148">
    <property type="entry name" value="Oxidored_nitro"/>
    <property type="match status" value="1"/>
</dbReference>
<name>A0A644U2M2_9ZZZZ</name>
<gene>
    <name evidence="2" type="ORF">SDC9_18429</name>
</gene>
<dbReference type="Gene3D" id="3.40.50.1980">
    <property type="entry name" value="Nitrogenase molybdenum iron protein domain"/>
    <property type="match status" value="1"/>
</dbReference>
<dbReference type="PANTHER" id="PTHR42956:SF1">
    <property type="entry name" value="NITROGENASE IRON-MOLYBDENUM COFACTOR BIOSYNTHESIS PROTEIN NIFE"/>
    <property type="match status" value="1"/>
</dbReference>
<dbReference type="PANTHER" id="PTHR42956">
    <property type="entry name" value="NITROGENASE IRON-MOLYBDENUM COFACTOR BIOSYNTHESIS PROTEIN NIFE"/>
    <property type="match status" value="1"/>
</dbReference>
<evidence type="ECO:0000313" key="2">
    <source>
        <dbReference type="EMBL" id="MPL72642.1"/>
    </source>
</evidence>
<organism evidence="2">
    <name type="scientific">bioreactor metagenome</name>
    <dbReference type="NCBI Taxonomy" id="1076179"/>
    <lineage>
        <taxon>unclassified sequences</taxon>
        <taxon>metagenomes</taxon>
        <taxon>ecological metagenomes</taxon>
    </lineage>
</organism>
<reference evidence="2" key="1">
    <citation type="submission" date="2019-08" db="EMBL/GenBank/DDBJ databases">
        <authorList>
            <person name="Kucharzyk K."/>
            <person name="Murdoch R.W."/>
            <person name="Higgins S."/>
            <person name="Loffler F."/>
        </authorList>
    </citation>
    <scope>NUCLEOTIDE SEQUENCE</scope>
</reference>